<reference evidence="2 3" key="1">
    <citation type="submission" date="2024-05" db="EMBL/GenBank/DDBJ databases">
        <title>A draft genome resource for the thread blight pathogen Marasmius tenuissimus strain MS-2.</title>
        <authorList>
            <person name="Yulfo-Soto G.E."/>
            <person name="Baruah I.K."/>
            <person name="Amoako-Attah I."/>
            <person name="Bukari Y."/>
            <person name="Meinhardt L.W."/>
            <person name="Bailey B.A."/>
            <person name="Cohen S.P."/>
        </authorList>
    </citation>
    <scope>NUCLEOTIDE SEQUENCE [LARGE SCALE GENOMIC DNA]</scope>
    <source>
        <strain evidence="2 3">MS-2</strain>
    </source>
</reference>
<evidence type="ECO:0000256" key="1">
    <source>
        <dbReference type="SAM" id="MobiDB-lite"/>
    </source>
</evidence>
<protein>
    <recommendedName>
        <fullName evidence="4">ZP domain-containing protein</fullName>
    </recommendedName>
</protein>
<name>A0ABR2ZKV2_9AGAR</name>
<dbReference type="Proteomes" id="UP001437256">
    <property type="component" value="Unassembled WGS sequence"/>
</dbReference>
<gene>
    <name evidence="2" type="ORF">AAF712_011573</name>
</gene>
<accession>A0ABR2ZKV2</accession>
<evidence type="ECO:0000313" key="2">
    <source>
        <dbReference type="EMBL" id="KAL0061604.1"/>
    </source>
</evidence>
<sequence>MLDITKFNLKSQFSGFVLLYNPIYLGKRNTIVVFDAQVDMSPESPDANNIIKGFVRYYKGEDHCDYPESSQFFVNIKIAQIPETGLTVKEDEDSVEVSSTAYAFIGDINMFFDTDQLDETRFCLTVDICGVASKIDRQNATFNLETSHPKFVSIGKDRVLPSNENTYVSVTGFLTRVITKPGVNGKDGPVQVFCVNVDSTSNLGHPPPNSISAKETPVQGNEFQCQRHPSQ</sequence>
<organism evidence="2 3">
    <name type="scientific">Marasmius tenuissimus</name>
    <dbReference type="NCBI Taxonomy" id="585030"/>
    <lineage>
        <taxon>Eukaryota</taxon>
        <taxon>Fungi</taxon>
        <taxon>Dikarya</taxon>
        <taxon>Basidiomycota</taxon>
        <taxon>Agaricomycotina</taxon>
        <taxon>Agaricomycetes</taxon>
        <taxon>Agaricomycetidae</taxon>
        <taxon>Agaricales</taxon>
        <taxon>Marasmiineae</taxon>
        <taxon>Marasmiaceae</taxon>
        <taxon>Marasmius</taxon>
    </lineage>
</organism>
<evidence type="ECO:0008006" key="4">
    <source>
        <dbReference type="Google" id="ProtNLM"/>
    </source>
</evidence>
<evidence type="ECO:0000313" key="3">
    <source>
        <dbReference type="Proteomes" id="UP001437256"/>
    </source>
</evidence>
<feature type="compositionally biased region" description="Polar residues" evidence="1">
    <location>
        <begin position="210"/>
        <end position="231"/>
    </location>
</feature>
<dbReference type="EMBL" id="JBBXMP010000130">
    <property type="protein sequence ID" value="KAL0061604.1"/>
    <property type="molecule type" value="Genomic_DNA"/>
</dbReference>
<comment type="caution">
    <text evidence="2">The sequence shown here is derived from an EMBL/GenBank/DDBJ whole genome shotgun (WGS) entry which is preliminary data.</text>
</comment>
<proteinExistence type="predicted"/>
<keyword evidence="3" id="KW-1185">Reference proteome</keyword>
<feature type="region of interest" description="Disordered" evidence="1">
    <location>
        <begin position="201"/>
        <end position="231"/>
    </location>
</feature>